<dbReference type="STRING" id="6265.A0A0B2UYP4"/>
<evidence type="ECO:0000313" key="4">
    <source>
        <dbReference type="Proteomes" id="UP000031036"/>
    </source>
</evidence>
<comment type="caution">
    <text evidence="3">The sequence shown here is derived from an EMBL/GenBank/DDBJ whole genome shotgun (WGS) entry which is preliminary data.</text>
</comment>
<dbReference type="AlphaFoldDB" id="A0A0B2UYP4"/>
<evidence type="ECO:0000313" key="3">
    <source>
        <dbReference type="EMBL" id="KHN76166.1"/>
    </source>
</evidence>
<feature type="compositionally biased region" description="Acidic residues" evidence="1">
    <location>
        <begin position="232"/>
        <end position="244"/>
    </location>
</feature>
<dbReference type="PANTHER" id="PTHR23352">
    <property type="entry name" value="NEURAL PROLIFERATION DIFFERENTIATION AND CONTROL PROTEIN-1 NPDC-1 PROTEIN"/>
    <property type="match status" value="1"/>
</dbReference>
<keyword evidence="2" id="KW-0472">Membrane</keyword>
<organism evidence="3 4">
    <name type="scientific">Toxocara canis</name>
    <name type="common">Canine roundworm</name>
    <dbReference type="NCBI Taxonomy" id="6265"/>
    <lineage>
        <taxon>Eukaryota</taxon>
        <taxon>Metazoa</taxon>
        <taxon>Ecdysozoa</taxon>
        <taxon>Nematoda</taxon>
        <taxon>Chromadorea</taxon>
        <taxon>Rhabditida</taxon>
        <taxon>Spirurina</taxon>
        <taxon>Ascaridomorpha</taxon>
        <taxon>Ascaridoidea</taxon>
        <taxon>Toxocaridae</taxon>
        <taxon>Toxocara</taxon>
    </lineage>
</organism>
<feature type="region of interest" description="Disordered" evidence="1">
    <location>
        <begin position="220"/>
        <end position="272"/>
    </location>
</feature>
<dbReference type="EMBL" id="JPKZ01002567">
    <property type="protein sequence ID" value="KHN76166.1"/>
    <property type="molecule type" value="Genomic_DNA"/>
</dbReference>
<evidence type="ECO:0000256" key="1">
    <source>
        <dbReference type="SAM" id="MobiDB-lite"/>
    </source>
</evidence>
<reference evidence="3 4" key="1">
    <citation type="submission" date="2014-11" db="EMBL/GenBank/DDBJ databases">
        <title>Genetic blueprint of the zoonotic pathogen Toxocara canis.</title>
        <authorList>
            <person name="Zhu X.-Q."/>
            <person name="Korhonen P.K."/>
            <person name="Cai H."/>
            <person name="Young N.D."/>
            <person name="Nejsum P."/>
            <person name="von Samson-Himmelstjerna G."/>
            <person name="Boag P.R."/>
            <person name="Tan P."/>
            <person name="Li Q."/>
            <person name="Min J."/>
            <person name="Yang Y."/>
            <person name="Wang X."/>
            <person name="Fang X."/>
            <person name="Hall R.S."/>
            <person name="Hofmann A."/>
            <person name="Sternberg P.W."/>
            <person name="Jex A.R."/>
            <person name="Gasser R.B."/>
        </authorList>
    </citation>
    <scope>NUCLEOTIDE SEQUENCE [LARGE SCALE GENOMIC DNA]</scope>
    <source>
        <strain evidence="3">PN_DK_2014</strain>
    </source>
</reference>
<proteinExistence type="predicted"/>
<sequence length="272" mass="30101">MSDTLEPESTLICESLSEWFSEGGPQELYYVGDEYVRRGNVQYDPEKLVEVIEELNKEADLQRERDRAVFDQDDDRAKAMEIELANLEATGKPMSAQKKGQSEFVEFVEPKSAQQLKTLETLEKRVPAEQAAPRSSTLIHTGNLLFIAVATVCVVAAVAGVTGGAYYYNVIRVQQAAAERSDFTHYAPAGPGKEKKKKRGDESLAYKAQLHHYQQTKQKIISGEELGAGMPDNDETSEASDDEGNNFSVYECPGLAPTGDIEVQNPNFDSRP</sequence>
<dbReference type="PANTHER" id="PTHR23352:SF2">
    <property type="entry name" value="NEURAL PROLIFERATION DIFFERENTIATION AND CONTROL PROTEIN 1"/>
    <property type="match status" value="1"/>
</dbReference>
<dbReference type="OrthoDB" id="6270617at2759"/>
<gene>
    <name evidence="3" type="primary">cab-1</name>
    <name evidence="3" type="ORF">Tcan_05198</name>
</gene>
<keyword evidence="2" id="KW-1133">Transmembrane helix</keyword>
<dbReference type="Proteomes" id="UP000031036">
    <property type="component" value="Unassembled WGS sequence"/>
</dbReference>
<accession>A0A0B2UYP4</accession>
<dbReference type="Pfam" id="PF06809">
    <property type="entry name" value="NPDC1"/>
    <property type="match status" value="1"/>
</dbReference>
<keyword evidence="4" id="KW-1185">Reference proteome</keyword>
<feature type="transmembrane region" description="Helical" evidence="2">
    <location>
        <begin position="144"/>
        <end position="168"/>
    </location>
</feature>
<dbReference type="GO" id="GO:0016020">
    <property type="term" value="C:membrane"/>
    <property type="evidence" value="ECO:0007669"/>
    <property type="project" value="InterPro"/>
</dbReference>
<dbReference type="InterPro" id="IPR009635">
    <property type="entry name" value="NPDC1"/>
</dbReference>
<evidence type="ECO:0000256" key="2">
    <source>
        <dbReference type="SAM" id="Phobius"/>
    </source>
</evidence>
<protein>
    <submittedName>
        <fullName evidence="3">Protein cab-1</fullName>
    </submittedName>
</protein>
<name>A0A0B2UYP4_TOXCA</name>
<keyword evidence="2" id="KW-0812">Transmembrane</keyword>